<dbReference type="EMBL" id="JAMYWD010000004">
    <property type="protein sequence ID" value="KAJ4973626.1"/>
    <property type="molecule type" value="Genomic_DNA"/>
</dbReference>
<name>A0A9Q0KNX5_9MAGN</name>
<feature type="transmembrane region" description="Helical" evidence="1">
    <location>
        <begin position="101"/>
        <end position="134"/>
    </location>
</feature>
<keyword evidence="1" id="KW-0812">Transmembrane</keyword>
<dbReference type="Proteomes" id="UP001141806">
    <property type="component" value="Unassembled WGS sequence"/>
</dbReference>
<comment type="caution">
    <text evidence="2">The sequence shown here is derived from an EMBL/GenBank/DDBJ whole genome shotgun (WGS) entry which is preliminary data.</text>
</comment>
<dbReference type="AlphaFoldDB" id="A0A9Q0KNX5"/>
<protein>
    <submittedName>
        <fullName evidence="2">Uncharacterized protein</fullName>
    </submittedName>
</protein>
<feature type="transmembrane region" description="Helical" evidence="1">
    <location>
        <begin position="69"/>
        <end position="89"/>
    </location>
</feature>
<organism evidence="2 3">
    <name type="scientific">Protea cynaroides</name>
    <dbReference type="NCBI Taxonomy" id="273540"/>
    <lineage>
        <taxon>Eukaryota</taxon>
        <taxon>Viridiplantae</taxon>
        <taxon>Streptophyta</taxon>
        <taxon>Embryophyta</taxon>
        <taxon>Tracheophyta</taxon>
        <taxon>Spermatophyta</taxon>
        <taxon>Magnoliopsida</taxon>
        <taxon>Proteales</taxon>
        <taxon>Proteaceae</taxon>
        <taxon>Protea</taxon>
    </lineage>
</organism>
<keyword evidence="3" id="KW-1185">Reference proteome</keyword>
<gene>
    <name evidence="2" type="ORF">NE237_006800</name>
</gene>
<evidence type="ECO:0000313" key="3">
    <source>
        <dbReference type="Proteomes" id="UP001141806"/>
    </source>
</evidence>
<sequence length="184" mass="21117">MLLKMANLAKAVEKNKIQPIEPKRHSALTSSPQAPFLVFPLLLFAPRDYSIPASALLLSPVRRFKLEEVFNIFWFDIDWILFFTAAWLNLPPSTTFLSPSSMAFCFFVMASCISFLFSICTTNCWIIVGFCILLPRKSFVTALTLLQFEREELKGEEDDYLFQRSICHPYSQMNFSPIHGKKAT</sequence>
<proteinExistence type="predicted"/>
<reference evidence="2" key="1">
    <citation type="journal article" date="2023" name="Plant J.">
        <title>The genome of the king protea, Protea cynaroides.</title>
        <authorList>
            <person name="Chang J."/>
            <person name="Duong T.A."/>
            <person name="Schoeman C."/>
            <person name="Ma X."/>
            <person name="Roodt D."/>
            <person name="Barker N."/>
            <person name="Li Z."/>
            <person name="Van de Peer Y."/>
            <person name="Mizrachi E."/>
        </authorList>
    </citation>
    <scope>NUCLEOTIDE SEQUENCE</scope>
    <source>
        <tissue evidence="2">Young leaves</tissue>
    </source>
</reference>
<evidence type="ECO:0000256" key="1">
    <source>
        <dbReference type="SAM" id="Phobius"/>
    </source>
</evidence>
<evidence type="ECO:0000313" key="2">
    <source>
        <dbReference type="EMBL" id="KAJ4973626.1"/>
    </source>
</evidence>
<accession>A0A9Q0KNX5</accession>
<keyword evidence="1" id="KW-0472">Membrane</keyword>
<keyword evidence="1" id="KW-1133">Transmembrane helix</keyword>